<name>A0A432CY61_9VIBR</name>
<dbReference type="Proteomes" id="UP000268973">
    <property type="component" value="Unassembled WGS sequence"/>
</dbReference>
<protein>
    <submittedName>
        <fullName evidence="2">Uncharacterized protein</fullName>
    </submittedName>
</protein>
<proteinExistence type="predicted"/>
<evidence type="ECO:0000313" key="2">
    <source>
        <dbReference type="EMBL" id="RTZ16792.1"/>
    </source>
</evidence>
<evidence type="ECO:0000256" key="1">
    <source>
        <dbReference type="SAM" id="SignalP"/>
    </source>
</evidence>
<organism evidence="2 3">
    <name type="scientific">Vibrio aquaticus</name>
    <dbReference type="NCBI Taxonomy" id="2496559"/>
    <lineage>
        <taxon>Bacteria</taxon>
        <taxon>Pseudomonadati</taxon>
        <taxon>Pseudomonadota</taxon>
        <taxon>Gammaproteobacteria</taxon>
        <taxon>Vibrionales</taxon>
        <taxon>Vibrionaceae</taxon>
        <taxon>Vibrio</taxon>
    </lineage>
</organism>
<sequence length="97" mass="10818">MKKLALIAVMCSVSFGASASADVVIPKERVVCQTEAAMKTFLARKKASNKVAKLPGECRKIDRKRRGEIKQRHKGFFEVKTTIGDTVYVDKDAVRFN</sequence>
<gene>
    <name evidence="2" type="ORF">EJ063_08345</name>
</gene>
<reference evidence="2 3" key="1">
    <citation type="submission" date="2018-12" db="EMBL/GenBank/DDBJ databases">
        <title>Vibrio sp. isolated from China Sea.</title>
        <authorList>
            <person name="Li Y."/>
        </authorList>
    </citation>
    <scope>NUCLEOTIDE SEQUENCE [LARGE SCALE GENOMIC DNA]</scope>
    <source>
        <strain evidence="2 3">BEI207</strain>
    </source>
</reference>
<dbReference type="RefSeq" id="WP_126573814.1">
    <property type="nucleotide sequence ID" value="NZ_RXZH01000002.1"/>
</dbReference>
<dbReference type="EMBL" id="RXZH01000002">
    <property type="protein sequence ID" value="RTZ16792.1"/>
    <property type="molecule type" value="Genomic_DNA"/>
</dbReference>
<keyword evidence="1" id="KW-0732">Signal</keyword>
<accession>A0A432CY61</accession>
<keyword evidence="3" id="KW-1185">Reference proteome</keyword>
<dbReference type="AlphaFoldDB" id="A0A432CY61"/>
<comment type="caution">
    <text evidence="2">The sequence shown here is derived from an EMBL/GenBank/DDBJ whole genome shotgun (WGS) entry which is preliminary data.</text>
</comment>
<evidence type="ECO:0000313" key="3">
    <source>
        <dbReference type="Proteomes" id="UP000268973"/>
    </source>
</evidence>
<feature type="chain" id="PRO_5019531394" evidence="1">
    <location>
        <begin position="22"/>
        <end position="97"/>
    </location>
</feature>
<feature type="signal peptide" evidence="1">
    <location>
        <begin position="1"/>
        <end position="21"/>
    </location>
</feature>